<evidence type="ECO:0000313" key="4">
    <source>
        <dbReference type="Proteomes" id="UP001058860"/>
    </source>
</evidence>
<proteinExistence type="predicted"/>
<sequence length="949" mass="95965">MLIVLRAGLRAAVPTLAAVICALLLIAPAAPAATTASSWNQALRKAAQNFQRQINGTKPAPAPAPAPAPTPAPAPAPPPAPPTPPAAPADTTSLADAERGDAVQLAAGTTLVVGEISRSGTTVTLTDATLQIGDVVVGTGVDGTAAGGDVALTDGTFTVARTLTDQRFEIAPGDPLTYDLDAAGGTQVSGELVSTGAAASPAALRTFAATAGEPDVTSALPPAPKGKSFRFGLKLNGDGSTTVRVFLGADEVIYGRIRLNGSYLFELKLPFDVKGKPVLISGAISGSNILQPIPLSGIKGAITGDIELVDGVFLTGGEIVWDKDGFALSGGARVECREGGLAATLAGRYEDAKNWSLNIGGGVTGGQCTVSDDLKLPAGDITGTLEVADGAVNGLFEVGGKISTTLLPDGVDEWDARFRFVYGSEQPSAANHIAFFASAGIGTAQGRINFDGTFGLNADFAIPFSAGNDVAFDGDINRTTPNGPVTYDVGGSLNVAIGSKASLGGSVRLTNTSLALAGRLRVACPIDGDIGGEVSAEIPLTSANRDWSVGFAGGAGADGCGMTKDFGLGPNSGASGSLKSVGGKLEIALDADATIETTVIPTKTSFSVGFGLRITPGTYAVRASGSTEGAGFSADIQSNGSYELAFNLDDLALGGVSLGAKGSIKRTAPSAGIAYSISGGLTGKAKIWDNLYFLGGSLGIDSTGGLTFSGTIRQLCNAGYIDASASGRIKSVNDFAFEAKGLASKCRIGNGALFDGSTFFASIENQNGKILYNAGLGIARLNLIKAPVLIIGDVSTWLTGVSGSISNTCDGCYERGVSQLKFEARAHAAFQTVSQITKTVNQVVGWIPFVGSLIKPVTTIVNNVTTTCTAATAYGTVEVKGLVVKKITIGLRNPQFGLLTLPVQGALTIRLNLDLEQAFTSGGGGTLGELPAVQLPPLGSGGPVPGWGC</sequence>
<evidence type="ECO:0000256" key="1">
    <source>
        <dbReference type="SAM" id="MobiDB-lite"/>
    </source>
</evidence>
<feature type="compositionally biased region" description="Pro residues" evidence="1">
    <location>
        <begin position="60"/>
        <end position="87"/>
    </location>
</feature>
<keyword evidence="2" id="KW-0732">Signal</keyword>
<dbReference type="EMBL" id="CP088295">
    <property type="protein sequence ID" value="UUY05523.1"/>
    <property type="molecule type" value="Genomic_DNA"/>
</dbReference>
<name>A0ABY5PLF1_9ACTN</name>
<reference evidence="4" key="1">
    <citation type="submission" date="2021-11" db="EMBL/GenBank/DDBJ databases">
        <title>Cultivation dependent microbiological survey of springs from the worlds oldest radium mine currently devoted to the extraction of radon-saturated water.</title>
        <authorList>
            <person name="Kapinusova G."/>
            <person name="Smrhova T."/>
            <person name="Strejcek M."/>
            <person name="Suman J."/>
            <person name="Jani K."/>
            <person name="Pajer P."/>
            <person name="Uhlik O."/>
        </authorList>
    </citation>
    <scope>NUCLEOTIDE SEQUENCE [LARGE SCALE GENOMIC DNA]</scope>
    <source>
        <strain evidence="4">J379</strain>
    </source>
</reference>
<dbReference type="Proteomes" id="UP001058860">
    <property type="component" value="Chromosome"/>
</dbReference>
<evidence type="ECO:0000313" key="3">
    <source>
        <dbReference type="EMBL" id="UUY05523.1"/>
    </source>
</evidence>
<accession>A0ABY5PLF1</accession>
<dbReference type="RefSeq" id="WP_353865970.1">
    <property type="nucleotide sequence ID" value="NZ_CP088295.1"/>
</dbReference>
<evidence type="ECO:0000256" key="2">
    <source>
        <dbReference type="SAM" id="SignalP"/>
    </source>
</evidence>
<gene>
    <name evidence="3" type="ORF">LRS13_08395</name>
</gene>
<protein>
    <submittedName>
        <fullName evidence="3">Uncharacterized protein</fullName>
    </submittedName>
</protein>
<keyword evidence="4" id="KW-1185">Reference proteome</keyword>
<feature type="region of interest" description="Disordered" evidence="1">
    <location>
        <begin position="55"/>
        <end position="92"/>
    </location>
</feature>
<organism evidence="3 4">
    <name type="scientific">Svornostia abyssi</name>
    <dbReference type="NCBI Taxonomy" id="2898438"/>
    <lineage>
        <taxon>Bacteria</taxon>
        <taxon>Bacillati</taxon>
        <taxon>Actinomycetota</taxon>
        <taxon>Thermoleophilia</taxon>
        <taxon>Solirubrobacterales</taxon>
        <taxon>Baekduiaceae</taxon>
        <taxon>Svornostia</taxon>
    </lineage>
</organism>
<feature type="chain" id="PRO_5046054214" evidence="2">
    <location>
        <begin position="33"/>
        <end position="949"/>
    </location>
</feature>
<feature type="signal peptide" evidence="2">
    <location>
        <begin position="1"/>
        <end position="32"/>
    </location>
</feature>